<organism evidence="2">
    <name type="scientific">Populus alba</name>
    <name type="common">White poplar</name>
    <dbReference type="NCBI Taxonomy" id="43335"/>
    <lineage>
        <taxon>Eukaryota</taxon>
        <taxon>Viridiplantae</taxon>
        <taxon>Streptophyta</taxon>
        <taxon>Embryophyta</taxon>
        <taxon>Tracheophyta</taxon>
        <taxon>Spermatophyta</taxon>
        <taxon>Magnoliopsida</taxon>
        <taxon>eudicotyledons</taxon>
        <taxon>Gunneridae</taxon>
        <taxon>Pentapetalae</taxon>
        <taxon>rosids</taxon>
        <taxon>fabids</taxon>
        <taxon>Malpighiales</taxon>
        <taxon>Salicaceae</taxon>
        <taxon>Saliceae</taxon>
        <taxon>Populus</taxon>
    </lineage>
</organism>
<feature type="region of interest" description="Disordered" evidence="1">
    <location>
        <begin position="77"/>
        <end position="183"/>
    </location>
</feature>
<protein>
    <submittedName>
        <fullName evidence="2">Uncharacterized protein</fullName>
    </submittedName>
</protein>
<name>A0A4U5MYX5_POPAL</name>
<evidence type="ECO:0000256" key="1">
    <source>
        <dbReference type="SAM" id="MobiDB-lite"/>
    </source>
</evidence>
<reference evidence="2" key="1">
    <citation type="submission" date="2018-10" db="EMBL/GenBank/DDBJ databases">
        <title>Population genomic analysis revealed the cold adaptation of white poplar.</title>
        <authorList>
            <person name="Liu Y.-J."/>
        </authorList>
    </citation>
    <scope>NUCLEOTIDE SEQUENCE [LARGE SCALE GENOMIC DNA]</scope>
    <source>
        <strain evidence="2">PAL-ZL1</strain>
    </source>
</reference>
<feature type="compositionally biased region" description="Polar residues" evidence="1">
    <location>
        <begin position="106"/>
        <end position="116"/>
    </location>
</feature>
<dbReference type="AlphaFoldDB" id="A0A4U5MYX5"/>
<proteinExistence type="predicted"/>
<feature type="compositionally biased region" description="Low complexity" evidence="1">
    <location>
        <begin position="133"/>
        <end position="149"/>
    </location>
</feature>
<accession>A0A4U5MYX5</accession>
<feature type="compositionally biased region" description="Pro residues" evidence="1">
    <location>
        <begin position="150"/>
        <end position="167"/>
    </location>
</feature>
<evidence type="ECO:0000313" key="2">
    <source>
        <dbReference type="EMBL" id="TKR75128.1"/>
    </source>
</evidence>
<comment type="caution">
    <text evidence="2">The sequence shown here is derived from an EMBL/GenBank/DDBJ whole genome shotgun (WGS) entry which is preliminary data.</text>
</comment>
<gene>
    <name evidence="2" type="ORF">D5086_0000288450</name>
</gene>
<dbReference type="EMBL" id="RCHU01001134">
    <property type="protein sequence ID" value="TKR75128.1"/>
    <property type="molecule type" value="Genomic_DNA"/>
</dbReference>
<sequence>MPIPNGKSLVSPAQLSTSVRPFWAQAHMAASTPQAQSSSAPTDIHAAMHTLSITPPDAQWYMDTGATSHMTANGGITPLLHSPDQPNPFEAQVYPTPLIDPPAQTTPPIQAKQTPLITPIPTSPVRALSPNQSTSPNRTLPSPSNSSPRPISPSPTDPPNSHSPPPSMDTAQAIPLDHPPLSP</sequence>